<feature type="transmembrane region" description="Helical" evidence="1">
    <location>
        <begin position="12"/>
        <end position="32"/>
    </location>
</feature>
<keyword evidence="1" id="KW-0472">Membrane</keyword>
<accession>A0A6S6SNN0</accession>
<dbReference type="AlphaFoldDB" id="A0A6S6SNN0"/>
<protein>
    <submittedName>
        <fullName evidence="2">Uncharacterized protein</fullName>
    </submittedName>
</protein>
<reference evidence="2" key="1">
    <citation type="submission" date="2020-01" db="EMBL/GenBank/DDBJ databases">
        <authorList>
            <person name="Meier V. D."/>
            <person name="Meier V D."/>
        </authorList>
    </citation>
    <scope>NUCLEOTIDE SEQUENCE</scope>
    <source>
        <strain evidence="2">HLG_WM_MAG_05</strain>
    </source>
</reference>
<evidence type="ECO:0000256" key="1">
    <source>
        <dbReference type="SAM" id="Phobius"/>
    </source>
</evidence>
<organism evidence="2">
    <name type="scientific">uncultured Sulfurovum sp</name>
    <dbReference type="NCBI Taxonomy" id="269237"/>
    <lineage>
        <taxon>Bacteria</taxon>
        <taxon>Pseudomonadati</taxon>
        <taxon>Campylobacterota</taxon>
        <taxon>Epsilonproteobacteria</taxon>
        <taxon>Campylobacterales</taxon>
        <taxon>Sulfurovaceae</taxon>
        <taxon>Sulfurovum</taxon>
        <taxon>environmental samples</taxon>
    </lineage>
</organism>
<sequence length="99" mass="10945">MVPAVATTGISVGTGALIGGIVLIAGVGYILLNSNKRKGKENSVSKMLTKEGRYEEYKSLIEDAIKSDDYEYLERKLNSKMMDFPDLIEMINDALKNKK</sequence>
<keyword evidence="1" id="KW-1133">Transmembrane helix</keyword>
<name>A0A6S6SNN0_9BACT</name>
<dbReference type="EMBL" id="CACVAU010000030">
    <property type="protein sequence ID" value="CAA6808840.1"/>
    <property type="molecule type" value="Genomic_DNA"/>
</dbReference>
<keyword evidence="1" id="KW-0812">Transmembrane</keyword>
<gene>
    <name evidence="2" type="ORF">HELGO_WM13730</name>
</gene>
<proteinExistence type="predicted"/>
<evidence type="ECO:0000313" key="2">
    <source>
        <dbReference type="EMBL" id="CAA6808840.1"/>
    </source>
</evidence>